<dbReference type="EMBL" id="JACJHX010000007">
    <property type="protein sequence ID" value="MBA9027282.1"/>
    <property type="molecule type" value="Genomic_DNA"/>
</dbReference>
<evidence type="ECO:0000313" key="2">
    <source>
        <dbReference type="EMBL" id="MBA9027282.1"/>
    </source>
</evidence>
<protein>
    <submittedName>
        <fullName evidence="2">Uncharacterized protein YqkB</fullName>
    </submittedName>
</protein>
<dbReference type="Gene3D" id="2.60.300.12">
    <property type="entry name" value="HesB-like domain"/>
    <property type="match status" value="1"/>
</dbReference>
<comment type="caution">
    <text evidence="2">The sequence shown here is derived from an EMBL/GenBank/DDBJ whole genome shotgun (WGS) entry which is preliminary data.</text>
</comment>
<dbReference type="InterPro" id="IPR035903">
    <property type="entry name" value="HesB-like_dom_sf"/>
</dbReference>
<accession>A0ABR6CSF0</accession>
<dbReference type="Proteomes" id="UP000626697">
    <property type="component" value="Unassembled WGS sequence"/>
</dbReference>
<gene>
    <name evidence="2" type="ORF">HNP81_002572</name>
</gene>
<dbReference type="InterPro" id="IPR000361">
    <property type="entry name" value="ATAP_core_dom"/>
</dbReference>
<organism evidence="2 3">
    <name type="scientific">Peribacillus huizhouensis</name>
    <dbReference type="NCBI Taxonomy" id="1501239"/>
    <lineage>
        <taxon>Bacteria</taxon>
        <taxon>Bacillati</taxon>
        <taxon>Bacillota</taxon>
        <taxon>Bacilli</taxon>
        <taxon>Bacillales</taxon>
        <taxon>Bacillaceae</taxon>
        <taxon>Peribacillus</taxon>
    </lineage>
</organism>
<reference evidence="2 3" key="1">
    <citation type="submission" date="2020-08" db="EMBL/GenBank/DDBJ databases">
        <title>Genomic Encyclopedia of Type Strains, Phase IV (KMG-IV): sequencing the most valuable type-strain genomes for metagenomic binning, comparative biology and taxonomic classification.</title>
        <authorList>
            <person name="Goeker M."/>
        </authorList>
    </citation>
    <scope>NUCLEOTIDE SEQUENCE [LARGE SCALE GENOMIC DNA]</scope>
    <source>
        <strain evidence="2 3">DSM 105481</strain>
    </source>
</reference>
<proteinExistence type="predicted"/>
<sequence length="110" mass="12583">MKIEWTETAQQKITEMLNGQEGYMKIKYDTEGCGCVMSGVTALWLVSETEADDVQIDTNLMPVYIERTKAVFFDEVMKIDFVPEVNSFQLKSPNGMLNPRLSFHNKVKLP</sequence>
<evidence type="ECO:0000313" key="3">
    <source>
        <dbReference type="Proteomes" id="UP000626697"/>
    </source>
</evidence>
<keyword evidence="3" id="KW-1185">Reference proteome</keyword>
<dbReference type="Pfam" id="PF01521">
    <property type="entry name" value="Fe-S_biosyn"/>
    <property type="match status" value="1"/>
</dbReference>
<dbReference type="RefSeq" id="WP_028391626.1">
    <property type="nucleotide sequence ID" value="NZ_JACJHX010000007.1"/>
</dbReference>
<feature type="domain" description="Core" evidence="1">
    <location>
        <begin position="1"/>
        <end position="103"/>
    </location>
</feature>
<name>A0ABR6CSF0_9BACI</name>
<evidence type="ECO:0000259" key="1">
    <source>
        <dbReference type="Pfam" id="PF01521"/>
    </source>
</evidence>
<dbReference type="SUPFAM" id="SSF89360">
    <property type="entry name" value="HesB-like domain"/>
    <property type="match status" value="1"/>
</dbReference>